<reference evidence="3 4" key="2">
    <citation type="submission" date="2019-09" db="EMBL/GenBank/DDBJ databases">
        <authorList>
            <person name="Jin C."/>
        </authorList>
    </citation>
    <scope>NUCLEOTIDE SEQUENCE [LARGE SCALE GENOMIC DNA]</scope>
    <source>
        <strain evidence="3 4">BN140078</strain>
    </source>
</reference>
<gene>
    <name evidence="3" type="ORF">F0L74_21165</name>
</gene>
<proteinExistence type="predicted"/>
<dbReference type="PANTHER" id="PTHR34220">
    <property type="entry name" value="SENSOR HISTIDINE KINASE YPDA"/>
    <property type="match status" value="1"/>
</dbReference>
<dbReference type="InterPro" id="IPR050640">
    <property type="entry name" value="Bact_2-comp_sensor_kinase"/>
</dbReference>
<evidence type="ECO:0000256" key="1">
    <source>
        <dbReference type="SAM" id="Phobius"/>
    </source>
</evidence>
<keyword evidence="1" id="KW-0812">Transmembrane</keyword>
<dbReference type="Pfam" id="PF06580">
    <property type="entry name" value="His_kinase"/>
    <property type="match status" value="1"/>
</dbReference>
<dbReference type="EMBL" id="VUOC01000004">
    <property type="protein sequence ID" value="KAA2238729.1"/>
    <property type="molecule type" value="Genomic_DNA"/>
</dbReference>
<dbReference type="RefSeq" id="WP_149839908.1">
    <property type="nucleotide sequence ID" value="NZ_VUOC01000004.1"/>
</dbReference>
<dbReference type="Proteomes" id="UP000324611">
    <property type="component" value="Unassembled WGS sequence"/>
</dbReference>
<accession>A0A5B2VKF6</accession>
<keyword evidence="4" id="KW-1185">Reference proteome</keyword>
<reference evidence="3 4" key="1">
    <citation type="submission" date="2019-09" db="EMBL/GenBank/DDBJ databases">
        <title>Chitinophaga ginsengihumi sp. nov., isolated from soil of ginseng rhizosphere.</title>
        <authorList>
            <person name="Lee J."/>
        </authorList>
    </citation>
    <scope>NUCLEOTIDE SEQUENCE [LARGE SCALE GENOMIC DNA]</scope>
    <source>
        <strain evidence="3 4">BN140078</strain>
    </source>
</reference>
<evidence type="ECO:0000313" key="4">
    <source>
        <dbReference type="Proteomes" id="UP000324611"/>
    </source>
</evidence>
<organism evidence="3 4">
    <name type="scientific">Chitinophaga agrisoli</name>
    <dbReference type="NCBI Taxonomy" id="2607653"/>
    <lineage>
        <taxon>Bacteria</taxon>
        <taxon>Pseudomonadati</taxon>
        <taxon>Bacteroidota</taxon>
        <taxon>Chitinophagia</taxon>
        <taxon>Chitinophagales</taxon>
        <taxon>Chitinophagaceae</taxon>
        <taxon>Chitinophaga</taxon>
    </lineage>
</organism>
<keyword evidence="1" id="KW-0472">Membrane</keyword>
<evidence type="ECO:0000259" key="2">
    <source>
        <dbReference type="Pfam" id="PF06580"/>
    </source>
</evidence>
<dbReference type="GO" id="GO:0016020">
    <property type="term" value="C:membrane"/>
    <property type="evidence" value="ECO:0007669"/>
    <property type="project" value="InterPro"/>
</dbReference>
<dbReference type="Gene3D" id="3.30.565.10">
    <property type="entry name" value="Histidine kinase-like ATPase, C-terminal domain"/>
    <property type="match status" value="1"/>
</dbReference>
<feature type="transmembrane region" description="Helical" evidence="1">
    <location>
        <begin position="72"/>
        <end position="91"/>
    </location>
</feature>
<dbReference type="GO" id="GO:0000155">
    <property type="term" value="F:phosphorelay sensor kinase activity"/>
    <property type="evidence" value="ECO:0007669"/>
    <property type="project" value="InterPro"/>
</dbReference>
<dbReference type="InterPro" id="IPR036890">
    <property type="entry name" value="HATPase_C_sf"/>
</dbReference>
<feature type="transmembrane region" description="Helical" evidence="1">
    <location>
        <begin position="111"/>
        <end position="129"/>
    </location>
</feature>
<protein>
    <submittedName>
        <fullName evidence="3">Sensor histidine kinase</fullName>
    </submittedName>
</protein>
<sequence>MKSTNATYGILALHVLIWGALLALPHLLISSGQTAPGTLPGDFWLISSLIHIGAFYLNAYVLYPRWMTRQRWWLYILSLVAIVLGVNYIKIGILTTFYPSIPIGGSTRPMLFFPVFLFLVASIVYRLVIDKIRYEKTQKEQQAAQLAMELKFLRSQISPHFLFNVLTNLVSLARKKSDQMEPSLIMLSELMRYMLYDSEGKKVPLDKEIAYLKSYIELQKLRFGDDTRITTEIELADNGHHSIEPMLLIPFVENAFKHGIGWIEDPFIYIKLVVAENRLTFTVKNKFSANGATDSKDSNSGIGLANVSSRLKLLYPDQHILAVQQENDIFVTVLTLQLK</sequence>
<dbReference type="SUPFAM" id="SSF55874">
    <property type="entry name" value="ATPase domain of HSP90 chaperone/DNA topoisomerase II/histidine kinase"/>
    <property type="match status" value="1"/>
</dbReference>
<feature type="transmembrane region" description="Helical" evidence="1">
    <location>
        <begin position="44"/>
        <end position="63"/>
    </location>
</feature>
<feature type="domain" description="Signal transduction histidine kinase internal region" evidence="2">
    <location>
        <begin position="148"/>
        <end position="226"/>
    </location>
</feature>
<comment type="caution">
    <text evidence="3">The sequence shown here is derived from an EMBL/GenBank/DDBJ whole genome shotgun (WGS) entry which is preliminary data.</text>
</comment>
<dbReference type="InterPro" id="IPR010559">
    <property type="entry name" value="Sig_transdc_His_kin_internal"/>
</dbReference>
<dbReference type="AlphaFoldDB" id="A0A5B2VKF6"/>
<keyword evidence="1" id="KW-1133">Transmembrane helix</keyword>
<name>A0A5B2VKF6_9BACT</name>
<keyword evidence="3" id="KW-0418">Kinase</keyword>
<evidence type="ECO:0000313" key="3">
    <source>
        <dbReference type="EMBL" id="KAA2238729.1"/>
    </source>
</evidence>
<dbReference type="PANTHER" id="PTHR34220:SF7">
    <property type="entry name" value="SENSOR HISTIDINE KINASE YPDA"/>
    <property type="match status" value="1"/>
</dbReference>
<keyword evidence="3" id="KW-0808">Transferase</keyword>